<evidence type="ECO:0000259" key="3">
    <source>
        <dbReference type="Pfam" id="PF02551"/>
    </source>
</evidence>
<dbReference type="InterPro" id="IPR003703">
    <property type="entry name" value="Acyl_CoA_thio"/>
</dbReference>
<dbReference type="PANTHER" id="PTHR11066:SF34">
    <property type="entry name" value="ACYL-COENZYME A THIOESTERASE 8"/>
    <property type="match status" value="1"/>
</dbReference>
<dbReference type="GO" id="GO:0006637">
    <property type="term" value="P:acyl-CoA metabolic process"/>
    <property type="evidence" value="ECO:0007669"/>
    <property type="project" value="InterPro"/>
</dbReference>
<feature type="domain" description="Acyl-CoA thioesterase 2 C-terminal" evidence="3">
    <location>
        <begin position="193"/>
        <end position="303"/>
    </location>
</feature>
<keyword evidence="2" id="KW-0378">Hydrolase</keyword>
<dbReference type="InterPro" id="IPR042171">
    <property type="entry name" value="Acyl-CoA_hotdog"/>
</dbReference>
<dbReference type="InterPro" id="IPR049449">
    <property type="entry name" value="TesB_ACOT8-like_N"/>
</dbReference>
<dbReference type="InterPro" id="IPR025652">
    <property type="entry name" value="TesB_C"/>
</dbReference>
<evidence type="ECO:0000259" key="4">
    <source>
        <dbReference type="Pfam" id="PF13622"/>
    </source>
</evidence>
<dbReference type="Pfam" id="PF13622">
    <property type="entry name" value="4HBT_3"/>
    <property type="match status" value="1"/>
</dbReference>
<dbReference type="CDD" id="cd03445">
    <property type="entry name" value="Thioesterase_II_repeat2"/>
    <property type="match status" value="1"/>
</dbReference>
<dbReference type="Pfam" id="PF02551">
    <property type="entry name" value="Acyl_CoA_thio"/>
    <property type="match status" value="1"/>
</dbReference>
<dbReference type="EMBL" id="QYZP01000001">
    <property type="protein sequence ID" value="RJN32439.1"/>
    <property type="molecule type" value="Genomic_DNA"/>
</dbReference>
<comment type="caution">
    <text evidence="5">The sequence shown here is derived from an EMBL/GenBank/DDBJ whole genome shotgun (WGS) entry which is preliminary data.</text>
</comment>
<dbReference type="AlphaFoldDB" id="A0A3A4G2N2"/>
<feature type="domain" description="Acyl-CoA thioesterase-like N-terminal HotDog" evidence="4">
    <location>
        <begin position="46"/>
        <end position="124"/>
    </location>
</feature>
<dbReference type="Gene3D" id="2.40.160.210">
    <property type="entry name" value="Acyl-CoA thioesterase, double hotdog domain"/>
    <property type="match status" value="1"/>
</dbReference>
<evidence type="ECO:0000313" key="5">
    <source>
        <dbReference type="EMBL" id="RJN32439.1"/>
    </source>
</evidence>
<proteinExistence type="inferred from homology"/>
<sequence>MTTQNQTEQIHAPGTSETFLRAMDMVELSPPVESVRTFQATTQWVPWPKAYGGDMVAQALMAMMRTVSTDRAVHSTHSYFMRPVDISQPVTYHVELLRDGRSFSTREVRAMQNGKTAYISMGSFQVPSEGDQFSQSAPKVLTEVPPETLPSASEVLEGHHDDAAQYWATGRSFDMRHVQGAIYRGGVEVQEPEQAVWIRAFDRLTERVETKQDKDLQRAGLAYVCDYTILESLLRQRGLAWGTEGLVTASLDHSMWFHRPARVDDWILYVQEAVSAQSQRGLATGNFYARTGELVASVAQEGMIRA</sequence>
<gene>
    <name evidence="5" type="ORF">D3250_00885</name>
</gene>
<keyword evidence="6" id="KW-1185">Reference proteome</keyword>
<dbReference type="GO" id="GO:0047617">
    <property type="term" value="F:fatty acyl-CoA hydrolase activity"/>
    <property type="evidence" value="ECO:0007669"/>
    <property type="project" value="InterPro"/>
</dbReference>
<dbReference type="RefSeq" id="WP_119901485.1">
    <property type="nucleotide sequence ID" value="NZ_QYZP01000001.1"/>
</dbReference>
<dbReference type="SUPFAM" id="SSF54637">
    <property type="entry name" value="Thioesterase/thiol ester dehydrase-isomerase"/>
    <property type="match status" value="2"/>
</dbReference>
<dbReference type="GO" id="GO:0009062">
    <property type="term" value="P:fatty acid catabolic process"/>
    <property type="evidence" value="ECO:0007669"/>
    <property type="project" value="TreeGrafter"/>
</dbReference>
<dbReference type="InterPro" id="IPR029069">
    <property type="entry name" value="HotDog_dom_sf"/>
</dbReference>
<name>A0A3A4G2N2_9MICC</name>
<dbReference type="CDD" id="cd03444">
    <property type="entry name" value="Thioesterase_II_repeat1"/>
    <property type="match status" value="1"/>
</dbReference>
<evidence type="ECO:0000313" key="6">
    <source>
        <dbReference type="Proteomes" id="UP000266615"/>
    </source>
</evidence>
<evidence type="ECO:0000256" key="1">
    <source>
        <dbReference type="ARBA" id="ARBA00006538"/>
    </source>
</evidence>
<organism evidence="5 6">
    <name type="scientific">Nesterenkonia natronophila</name>
    <dbReference type="NCBI Taxonomy" id="2174932"/>
    <lineage>
        <taxon>Bacteria</taxon>
        <taxon>Bacillati</taxon>
        <taxon>Actinomycetota</taxon>
        <taxon>Actinomycetes</taxon>
        <taxon>Micrococcales</taxon>
        <taxon>Micrococcaceae</taxon>
        <taxon>Nesterenkonia</taxon>
    </lineage>
</organism>
<protein>
    <submittedName>
        <fullName evidence="5">Acyl-CoA thioesterase II</fullName>
    </submittedName>
</protein>
<reference evidence="5 6" key="1">
    <citation type="submission" date="2018-09" db="EMBL/GenBank/DDBJ databases">
        <title>Nesterenkonia natronophila sp. nov., an alkaliphilic actinobacteriume isolated from a soda lake, and emended description of the genus Nesterenkonia.</title>
        <authorList>
            <person name="Menes R.J."/>
            <person name="Iriarte A."/>
        </authorList>
    </citation>
    <scope>NUCLEOTIDE SEQUENCE [LARGE SCALE GENOMIC DNA]</scope>
    <source>
        <strain evidence="5 6">M8</strain>
    </source>
</reference>
<dbReference type="PANTHER" id="PTHR11066">
    <property type="entry name" value="ACYL-COA THIOESTERASE"/>
    <property type="match status" value="1"/>
</dbReference>
<accession>A0A3A4G2N2</accession>
<dbReference type="Proteomes" id="UP000266615">
    <property type="component" value="Unassembled WGS sequence"/>
</dbReference>
<evidence type="ECO:0000256" key="2">
    <source>
        <dbReference type="ARBA" id="ARBA00022801"/>
    </source>
</evidence>
<dbReference type="OrthoDB" id="9781019at2"/>
<comment type="similarity">
    <text evidence="1">Belongs to the C/M/P thioester hydrolase family.</text>
</comment>